<dbReference type="EMBL" id="LSDK01000014">
    <property type="protein sequence ID" value="KXB78318.1"/>
    <property type="molecule type" value="Genomic_DNA"/>
</dbReference>
<dbReference type="AlphaFoldDB" id="A0A134BEF5"/>
<dbReference type="InterPro" id="IPR041607">
    <property type="entry name" value="HU-HIG"/>
</dbReference>
<evidence type="ECO:0000256" key="1">
    <source>
        <dbReference type="ARBA" id="ARBA00023125"/>
    </source>
</evidence>
<evidence type="ECO:0000256" key="2">
    <source>
        <dbReference type="SAM" id="MobiDB-lite"/>
    </source>
</evidence>
<dbReference type="InterPro" id="IPR010992">
    <property type="entry name" value="IHF-like_DNA-bd_dom_sf"/>
</dbReference>
<feature type="region of interest" description="Disordered" evidence="2">
    <location>
        <begin position="172"/>
        <end position="205"/>
    </location>
</feature>
<evidence type="ECO:0000259" key="3">
    <source>
        <dbReference type="Pfam" id="PF18291"/>
    </source>
</evidence>
<keyword evidence="1 4" id="KW-0238">DNA-binding</keyword>
<comment type="caution">
    <text evidence="4">The sequence shown here is derived from an EMBL/GenBank/DDBJ whole genome shotgun (WGS) entry which is preliminary data.</text>
</comment>
<dbReference type="STRING" id="322095.HMPREF3185_00196"/>
<proteinExistence type="predicted"/>
<evidence type="ECO:0000313" key="5">
    <source>
        <dbReference type="Proteomes" id="UP000070224"/>
    </source>
</evidence>
<feature type="compositionally biased region" description="Gly residues" evidence="2">
    <location>
        <begin position="192"/>
        <end position="205"/>
    </location>
</feature>
<dbReference type="GO" id="GO:0003677">
    <property type="term" value="F:DNA binding"/>
    <property type="evidence" value="ECO:0007669"/>
    <property type="project" value="UniProtKB-KW"/>
</dbReference>
<reference evidence="5" key="1">
    <citation type="submission" date="2016-01" db="EMBL/GenBank/DDBJ databases">
        <authorList>
            <person name="Mitreva M."/>
            <person name="Pepin K.H."/>
            <person name="Mihindukulasuriya K.A."/>
            <person name="Fulton R."/>
            <person name="Fronick C."/>
            <person name="O'Laughlin M."/>
            <person name="Miner T."/>
            <person name="Herter B."/>
            <person name="Rosa B.A."/>
            <person name="Cordes M."/>
            <person name="Tomlinson C."/>
            <person name="Wollam A."/>
            <person name="Palsikar V.B."/>
            <person name="Mardis E.R."/>
            <person name="Wilson R.K."/>
        </authorList>
    </citation>
    <scope>NUCLEOTIDE SEQUENCE [LARGE SCALE GENOMIC DNA]</scope>
    <source>
        <strain evidence="5">KA00683</strain>
    </source>
</reference>
<feature type="domain" description="HU" evidence="3">
    <location>
        <begin position="42"/>
        <end position="156"/>
    </location>
</feature>
<dbReference type="SUPFAM" id="SSF47729">
    <property type="entry name" value="IHF-like DNA-binding proteins"/>
    <property type="match status" value="1"/>
</dbReference>
<accession>A0A134BEF5</accession>
<dbReference type="PATRIC" id="fig|322095.3.peg.195"/>
<organism evidence="4 5">
    <name type="scientific">Porphyromonas somerae</name>
    <dbReference type="NCBI Taxonomy" id="322095"/>
    <lineage>
        <taxon>Bacteria</taxon>
        <taxon>Pseudomonadati</taxon>
        <taxon>Bacteroidota</taxon>
        <taxon>Bacteroidia</taxon>
        <taxon>Bacteroidales</taxon>
        <taxon>Porphyromonadaceae</taxon>
        <taxon>Porphyromonas</taxon>
    </lineage>
</organism>
<dbReference type="Proteomes" id="UP000070224">
    <property type="component" value="Unassembled WGS sequence"/>
</dbReference>
<name>A0A134BEF5_9PORP</name>
<gene>
    <name evidence="4" type="ORF">HMPREF3185_00196</name>
</gene>
<protein>
    <submittedName>
        <fullName evidence="4">Putative DNA-binding protein</fullName>
    </submittedName>
</protein>
<keyword evidence="5" id="KW-1185">Reference proteome</keyword>
<sequence length="205" mass="22108">MTLPPWWVLYLCSVLQEIGGHKHVLFTFYLDSIMGTTKQALGYTLRATEMKLGKFAGKKVTIATAHPRGRVSFDRFCDMVAGHTTFNYMEVASILNLAADTARALVAGGEAVEFGRLGRLTPKLRSKAAAPEEEFSAVAHIMGARVRLRPNPKFFRLDDVAFERIALEKKVKGKKGKGAQPKEGGHPAEGTPGAGDTGAGGHVGI</sequence>
<dbReference type="Pfam" id="PF18291">
    <property type="entry name" value="HU-HIG"/>
    <property type="match status" value="1"/>
</dbReference>
<evidence type="ECO:0000313" key="4">
    <source>
        <dbReference type="EMBL" id="KXB78318.1"/>
    </source>
</evidence>